<dbReference type="EMBL" id="JABBMI010000080">
    <property type="protein sequence ID" value="NMK55214.1"/>
    <property type="molecule type" value="Genomic_DNA"/>
</dbReference>
<keyword evidence="7 12" id="KW-1133">Transmembrane helix</keyword>
<feature type="domain" description="TcaA protein NTF2-like" evidence="14">
    <location>
        <begin position="362"/>
        <end position="462"/>
    </location>
</feature>
<evidence type="ECO:0000256" key="8">
    <source>
        <dbReference type="ARBA" id="ARBA00023136"/>
    </source>
</evidence>
<evidence type="ECO:0000256" key="11">
    <source>
        <dbReference type="SAM" id="MobiDB-lite"/>
    </source>
</evidence>
<dbReference type="InterPro" id="IPR054530">
    <property type="entry name" value="TcaA_4th"/>
</dbReference>
<dbReference type="EMBL" id="JABBLX010000044">
    <property type="protein sequence ID" value="NMK98544.1"/>
    <property type="molecule type" value="Genomic_DNA"/>
</dbReference>
<dbReference type="Proteomes" id="UP000538955">
    <property type="component" value="Unassembled WGS sequence"/>
</dbReference>
<evidence type="ECO:0000313" key="19">
    <source>
        <dbReference type="Proteomes" id="UP000550736"/>
    </source>
</evidence>
<dbReference type="PANTHER" id="PTHR40038">
    <property type="entry name" value="MEMBRANE-ASSOCIATED PROTEIN TCAA"/>
    <property type="match status" value="1"/>
</dbReference>
<evidence type="ECO:0000256" key="4">
    <source>
        <dbReference type="ARBA" id="ARBA00022723"/>
    </source>
</evidence>
<comment type="subcellular location">
    <subcellularLocation>
        <location evidence="1 10">Cell membrane</location>
        <topology evidence="1 10">Single-pass membrane protein</topology>
    </subcellularLocation>
</comment>
<keyword evidence="3 12" id="KW-0812">Transmembrane</keyword>
<evidence type="ECO:0000313" key="16">
    <source>
        <dbReference type="EMBL" id="NMK55214.1"/>
    </source>
</evidence>
<proteinExistence type="inferred from homology"/>
<feature type="domain" description="TcaA second" evidence="13">
    <location>
        <begin position="81"/>
        <end position="181"/>
    </location>
</feature>
<dbReference type="InterPro" id="IPR054528">
    <property type="entry name" value="TcaA_5th"/>
</dbReference>
<dbReference type="Pfam" id="PF22819">
    <property type="entry name" value="TcaA_5th"/>
    <property type="match status" value="1"/>
</dbReference>
<evidence type="ECO:0000256" key="12">
    <source>
        <dbReference type="SAM" id="Phobius"/>
    </source>
</evidence>
<dbReference type="InterPro" id="IPR023599">
    <property type="entry name" value="Mem_prot_TcaA"/>
</dbReference>
<dbReference type="GO" id="GO:0005886">
    <property type="term" value="C:plasma membrane"/>
    <property type="evidence" value="ECO:0007669"/>
    <property type="project" value="UniProtKB-SubCell"/>
</dbReference>
<evidence type="ECO:0000259" key="15">
    <source>
        <dbReference type="Pfam" id="PF22820"/>
    </source>
</evidence>
<dbReference type="Proteomes" id="UP000550736">
    <property type="component" value="Unassembled WGS sequence"/>
</dbReference>
<feature type="region of interest" description="Disordered" evidence="11">
    <location>
        <begin position="1"/>
        <end position="45"/>
    </location>
</feature>
<evidence type="ECO:0000256" key="5">
    <source>
        <dbReference type="ARBA" id="ARBA00022771"/>
    </source>
</evidence>
<keyword evidence="6" id="KW-0862">Zinc</keyword>
<dbReference type="AlphaFoldDB" id="A0A7X9WBV5"/>
<evidence type="ECO:0000256" key="3">
    <source>
        <dbReference type="ARBA" id="ARBA00022692"/>
    </source>
</evidence>
<evidence type="ECO:0000256" key="9">
    <source>
        <dbReference type="ARBA" id="ARBA00023251"/>
    </source>
</evidence>
<feature type="domain" description="TcaA 4th" evidence="15">
    <location>
        <begin position="280"/>
        <end position="338"/>
    </location>
</feature>
<sequence length="465" mass="52412">MNQCPNCGHTVSGDNESCPNCGQSLSRDKKRKNKTKQQSSQSQNNNATNLKLRRIVPLGIVFFILILIVVLFFLLKNFNSPDAQAKILVNAVDNNDTQKVATLLSTKDNKVDPDEAKEYIKYIKNEVGMKSFISNIRETVDKLNKNNSSVASYIQTRSGQDVLRISKNGTRYLFFDNMSFTAPTKQPIIKPKEETKYEFKTGGKRKTVIADAHKNTPLGDFIPGTYHMPAKKITKNGTFNGYLNFDFRESSSETVEASEDFDQTYLNIKLKGASKLSESSEKVKINDREMSYSNSKEYGPYPKTKDITISATGKAKGKKFSSETKTISADDLKNNTTVTLNFESDKINSYVEKKEKEENSLKNKLTEFFSGYSMAINSAFNMNNFDFISSYFKKNSSIYKQMKNNFANHTTVSMLSPQVLSASRSGDKIKTTIQQIDNSGNFVNKDYELEIDSDNSNMQLTKGDE</sequence>
<dbReference type="PIRSF" id="PIRSF032522">
    <property type="entry name" value="TcaA"/>
    <property type="match status" value="1"/>
</dbReference>
<keyword evidence="18" id="KW-1185">Reference proteome</keyword>
<evidence type="ECO:0000256" key="10">
    <source>
        <dbReference type="PIRNR" id="PIRNR032522"/>
    </source>
</evidence>
<dbReference type="PANTHER" id="PTHR40038:SF1">
    <property type="entry name" value="MEMBRANE-ASSOCIATED PROTEIN TCAA"/>
    <property type="match status" value="1"/>
</dbReference>
<evidence type="ECO:0000259" key="13">
    <source>
        <dbReference type="Pfam" id="PF22813"/>
    </source>
</evidence>
<evidence type="ECO:0000256" key="1">
    <source>
        <dbReference type="ARBA" id="ARBA00004162"/>
    </source>
</evidence>
<feature type="transmembrane region" description="Helical" evidence="12">
    <location>
        <begin position="55"/>
        <end position="75"/>
    </location>
</feature>
<keyword evidence="4" id="KW-0479">Metal-binding</keyword>
<dbReference type="RefSeq" id="WP_023351242.1">
    <property type="nucleotide sequence ID" value="NZ_CBCPJN010000002.1"/>
</dbReference>
<comment type="similarity">
    <text evidence="10">Belongs to the tcaA family.</text>
</comment>
<keyword evidence="5" id="KW-0863">Zinc-finger</keyword>
<evidence type="ECO:0000256" key="2">
    <source>
        <dbReference type="ARBA" id="ARBA00022475"/>
    </source>
</evidence>
<dbReference type="GO" id="GO:0008270">
    <property type="term" value="F:zinc ion binding"/>
    <property type="evidence" value="ECO:0007669"/>
    <property type="project" value="UniProtKB-KW"/>
</dbReference>
<organism evidence="17 19">
    <name type="scientific">Staphylococcus capitis</name>
    <dbReference type="NCBI Taxonomy" id="29388"/>
    <lineage>
        <taxon>Bacteria</taxon>
        <taxon>Bacillati</taxon>
        <taxon>Bacillota</taxon>
        <taxon>Bacilli</taxon>
        <taxon>Bacillales</taxon>
        <taxon>Staphylococcaceae</taxon>
        <taxon>Staphylococcus</taxon>
    </lineage>
</organism>
<keyword evidence="9" id="KW-0046">Antibiotic resistance</keyword>
<evidence type="ECO:0000313" key="18">
    <source>
        <dbReference type="Proteomes" id="UP000538955"/>
    </source>
</evidence>
<evidence type="ECO:0000259" key="14">
    <source>
        <dbReference type="Pfam" id="PF22819"/>
    </source>
</evidence>
<reference evidence="18 19" key="1">
    <citation type="submission" date="2020-04" db="EMBL/GenBank/DDBJ databases">
        <title>The Epidemiology and Molecular Characteristics of Linezolid-Resistant Staphylococcus capitis in Huashan Hospital, Shanghai.</title>
        <authorList>
            <person name="Ding L."/>
            <person name="Li P."/>
            <person name="Yang Y."/>
            <person name="Lin D."/>
            <person name="Xu X."/>
        </authorList>
    </citation>
    <scope>NUCLEOTIDE SEQUENCE [LARGE SCALE GENOMIC DNA]</scope>
    <source>
        <strain evidence="17 19">12-86</strain>
        <strain evidence="16 18">17-84</strain>
    </source>
</reference>
<evidence type="ECO:0000256" key="6">
    <source>
        <dbReference type="ARBA" id="ARBA00022833"/>
    </source>
</evidence>
<feature type="compositionally biased region" description="Low complexity" evidence="11">
    <location>
        <begin position="36"/>
        <end position="45"/>
    </location>
</feature>
<dbReference type="GO" id="GO:0046677">
    <property type="term" value="P:response to antibiotic"/>
    <property type="evidence" value="ECO:0007669"/>
    <property type="project" value="UniProtKB-KW"/>
</dbReference>
<dbReference type="Pfam" id="PF22813">
    <property type="entry name" value="TcaA_2nd"/>
    <property type="match status" value="1"/>
</dbReference>
<comment type="caution">
    <text evidence="17">The sequence shown here is derived from an EMBL/GenBank/DDBJ whole genome shotgun (WGS) entry which is preliminary data.</text>
</comment>
<feature type="compositionally biased region" description="Polar residues" evidence="11">
    <location>
        <begin position="12"/>
        <end position="25"/>
    </location>
</feature>
<keyword evidence="2 10" id="KW-1003">Cell membrane</keyword>
<evidence type="ECO:0000256" key="7">
    <source>
        <dbReference type="ARBA" id="ARBA00022989"/>
    </source>
</evidence>
<evidence type="ECO:0000313" key="17">
    <source>
        <dbReference type="EMBL" id="NMK98544.1"/>
    </source>
</evidence>
<keyword evidence="8 10" id="KW-0472">Membrane</keyword>
<dbReference type="InterPro" id="IPR054529">
    <property type="entry name" value="TcaA_2nd"/>
</dbReference>
<gene>
    <name evidence="17" type="ORF">HHM13_10775</name>
    <name evidence="16" type="ORF">HHM24_10845</name>
</gene>
<dbReference type="Pfam" id="PF22820">
    <property type="entry name" value="TcaA_3rd_4th"/>
    <property type="match status" value="1"/>
</dbReference>
<accession>A0A7X9WBV5</accession>
<protein>
    <recommendedName>
        <fullName evidence="10">Membrane-associated protein</fullName>
    </recommendedName>
</protein>
<name>A0A7X9WBV5_STACP</name>